<organism evidence="8 10">
    <name type="scientific">Caenorhabditis briggsae</name>
    <dbReference type="NCBI Taxonomy" id="6238"/>
    <lineage>
        <taxon>Eukaryota</taxon>
        <taxon>Metazoa</taxon>
        <taxon>Ecdysozoa</taxon>
        <taxon>Nematoda</taxon>
        <taxon>Chromadorea</taxon>
        <taxon>Rhabditida</taxon>
        <taxon>Rhabditina</taxon>
        <taxon>Rhabditomorpha</taxon>
        <taxon>Rhabditoidea</taxon>
        <taxon>Rhabditidae</taxon>
        <taxon>Peloderinae</taxon>
        <taxon>Caenorhabditis</taxon>
    </lineage>
</organism>
<reference evidence="9 11" key="1">
    <citation type="submission" date="2022-04" db="EMBL/GenBank/DDBJ databases">
        <title>Chromosome-level reference genomes for two strains of Caenorhabditis briggsae: an improved platform for comparative genomics.</title>
        <authorList>
            <person name="Stevens L."/>
            <person name="Andersen E."/>
        </authorList>
    </citation>
    <scope>NUCLEOTIDE SEQUENCE [LARGE SCALE GENOMIC DNA]</scope>
    <source>
        <strain evidence="9">VX34</strain>
        <tissue evidence="9">Whole-organism</tissue>
    </source>
</reference>
<dbReference type="InterPro" id="IPR035965">
    <property type="entry name" value="PAS-like_dom_sf"/>
</dbReference>
<dbReference type="Proteomes" id="UP000827892">
    <property type="component" value="Chromosome I"/>
</dbReference>
<dbReference type="Gene3D" id="3.30.450.20">
    <property type="entry name" value="PAS domain"/>
    <property type="match status" value="2"/>
</dbReference>
<evidence type="ECO:0000313" key="11">
    <source>
        <dbReference type="Proteomes" id="UP000829354"/>
    </source>
</evidence>
<dbReference type="AlphaFoldDB" id="A0AAE9DUP0"/>
<dbReference type="GO" id="GO:0006805">
    <property type="term" value="P:xenobiotic metabolic process"/>
    <property type="evidence" value="ECO:0007669"/>
    <property type="project" value="InterPro"/>
</dbReference>
<evidence type="ECO:0000259" key="7">
    <source>
        <dbReference type="PROSITE" id="PS50112"/>
    </source>
</evidence>
<evidence type="ECO:0000256" key="3">
    <source>
        <dbReference type="ARBA" id="ARBA00023125"/>
    </source>
</evidence>
<dbReference type="PROSITE" id="PS50112">
    <property type="entry name" value="PAS"/>
    <property type="match status" value="1"/>
</dbReference>
<feature type="region of interest" description="Disordered" evidence="6">
    <location>
        <begin position="387"/>
        <end position="427"/>
    </location>
</feature>
<evidence type="ECO:0000313" key="9">
    <source>
        <dbReference type="EMBL" id="UMM12033.1"/>
    </source>
</evidence>
<evidence type="ECO:0000256" key="1">
    <source>
        <dbReference type="ARBA" id="ARBA00004123"/>
    </source>
</evidence>
<keyword evidence="3" id="KW-0238">DNA-binding</keyword>
<name>A0AAE9DUP0_CAEBR</name>
<keyword evidence="4" id="KW-0804">Transcription</keyword>
<feature type="domain" description="PAS" evidence="7">
    <location>
        <begin position="83"/>
        <end position="148"/>
    </location>
</feature>
<keyword evidence="11" id="KW-1185">Reference proteome</keyword>
<dbReference type="InterPro" id="IPR013767">
    <property type="entry name" value="PAS_fold"/>
</dbReference>
<dbReference type="InterPro" id="IPR039091">
    <property type="entry name" value="AHR/AHRR"/>
</dbReference>
<dbReference type="FunFam" id="3.30.450.20:FF:000247">
    <property type="entry name" value="Aryl hydrocarbon receptor protein 1"/>
    <property type="match status" value="1"/>
</dbReference>
<keyword evidence="2" id="KW-0805">Transcription regulation</keyword>
<dbReference type="Pfam" id="PF14598">
    <property type="entry name" value="PAS_11"/>
    <property type="match status" value="1"/>
</dbReference>
<dbReference type="PANTHER" id="PTHR10649">
    <property type="entry name" value="ARYL HYDROCARBON RECEPTOR"/>
    <property type="match status" value="1"/>
</dbReference>
<dbReference type="Proteomes" id="UP000829354">
    <property type="component" value="Chromosome I"/>
</dbReference>
<evidence type="ECO:0000256" key="2">
    <source>
        <dbReference type="ARBA" id="ARBA00023015"/>
    </source>
</evidence>
<evidence type="ECO:0000313" key="10">
    <source>
        <dbReference type="Proteomes" id="UP000827892"/>
    </source>
</evidence>
<accession>A0AAE9DUP0</accession>
<gene>
    <name evidence="8" type="ORF">L3Y34_014935</name>
    <name evidence="9" type="ORF">L5515_001015</name>
</gene>
<reference evidence="8 10" key="2">
    <citation type="submission" date="2022-05" db="EMBL/GenBank/DDBJ databases">
        <title>Chromosome-level reference genomes for two strains of Caenorhabditis briggsae: an improved platform for comparative genomics.</title>
        <authorList>
            <person name="Stevens L."/>
            <person name="Andersen E.C."/>
        </authorList>
    </citation>
    <scope>NUCLEOTIDE SEQUENCE [LARGE SCALE GENOMIC DNA]</scope>
    <source>
        <strain evidence="8">QX1410_ONT</strain>
        <tissue evidence="8">Whole-organism</tissue>
    </source>
</reference>
<evidence type="ECO:0000313" key="8">
    <source>
        <dbReference type="EMBL" id="ULU11070.1"/>
    </source>
</evidence>
<dbReference type="SMART" id="SM00091">
    <property type="entry name" value="PAS"/>
    <property type="match status" value="1"/>
</dbReference>
<dbReference type="PANTHER" id="PTHR10649:SF12">
    <property type="entry name" value="SPINELESS, ISOFORM C"/>
    <property type="match status" value="1"/>
</dbReference>
<evidence type="ECO:0000256" key="6">
    <source>
        <dbReference type="SAM" id="MobiDB-lite"/>
    </source>
</evidence>
<dbReference type="EMBL" id="CP092620">
    <property type="protein sequence ID" value="UMM12033.1"/>
    <property type="molecule type" value="Genomic_DNA"/>
</dbReference>
<dbReference type="Pfam" id="PF00989">
    <property type="entry name" value="PAS"/>
    <property type="match status" value="1"/>
</dbReference>
<comment type="subcellular location">
    <subcellularLocation>
        <location evidence="1">Nucleus</location>
    </subcellularLocation>
</comment>
<dbReference type="InterPro" id="IPR000014">
    <property type="entry name" value="PAS"/>
</dbReference>
<evidence type="ECO:0000256" key="5">
    <source>
        <dbReference type="ARBA" id="ARBA00023242"/>
    </source>
</evidence>
<dbReference type="SUPFAM" id="SSF55785">
    <property type="entry name" value="PYP-like sensor domain (PAS domain)"/>
    <property type="match status" value="2"/>
</dbReference>
<dbReference type="FunFam" id="3.30.450.20:FF:000035">
    <property type="entry name" value="Aryl hydrocarbon receptor"/>
    <property type="match status" value="1"/>
</dbReference>
<dbReference type="EMBL" id="CP090891">
    <property type="protein sequence ID" value="ULU11070.1"/>
    <property type="molecule type" value="Genomic_DNA"/>
</dbReference>
<dbReference type="GO" id="GO:0003677">
    <property type="term" value="F:DNA binding"/>
    <property type="evidence" value="ECO:0007669"/>
    <property type="project" value="UniProtKB-KW"/>
</dbReference>
<sequence>MLLPYDGATISRLDKLSVLRLAVSFLQCKAHFQACLHNSQFLSSGFPLSTHSYSYQPHAPIPFSNKVPTIFDPRIGTPLLDPEEANFEEIALKSLGGFILVLNDNGEIYYASENVEGYLGFHQSDILHQPVYDLIHSEDRDDIRQQLDVNFHIPTSPSSSSSSQLDIYAAQNSKYLDRNVNARFRCLLDNTCGFLRIDMRGKLMSLHGLPTSYVMGRTASGPVLGMICICTPFVPPSTSDLASEDMILKTKHQLDGSLVSMDPKVYEMLEIHDSDLPMSLYNLVHVDDAVCMAEAQKEVIKNGSSGILVYRLVSTKTHRVYFVQSSCRLFYKNSKPESIGLTHRLLNEVEGTMLLEKRSSLKAKLLSFDDSFLQSPRNLQSTAALPIPPTIKEEPDGLEPSTSTALFSTLPVPPTNTPSKTNRRKKENADMVVSIPATVPPPQHFEMQMFDPSWNHGVPWAHDVYHQYPQSYLPPPVAPIVGYPEVPIAQIDYSPWQQNDVQMQMPSLTHGFIPDAQKIVPPPHQPMTHFSDYPVPTTHHHYHLHHHHTLKQDNFHLISEVTNLLGT</sequence>
<proteinExistence type="predicted"/>
<dbReference type="GO" id="GO:0006355">
    <property type="term" value="P:regulation of DNA-templated transcription"/>
    <property type="evidence" value="ECO:0007669"/>
    <property type="project" value="InterPro"/>
</dbReference>
<evidence type="ECO:0000256" key="4">
    <source>
        <dbReference type="ARBA" id="ARBA00023163"/>
    </source>
</evidence>
<protein>
    <recommendedName>
        <fullName evidence="7">PAS domain-containing protein</fullName>
    </recommendedName>
</protein>
<keyword evidence="5" id="KW-0539">Nucleus</keyword>
<dbReference type="CDD" id="cd00130">
    <property type="entry name" value="PAS"/>
    <property type="match status" value="1"/>
</dbReference>
<dbReference type="GO" id="GO:0005634">
    <property type="term" value="C:nucleus"/>
    <property type="evidence" value="ECO:0007669"/>
    <property type="project" value="UniProtKB-SubCell"/>
</dbReference>